<dbReference type="KEGG" id="bse:Bsel_0701"/>
<dbReference type="PANTHER" id="PTHR43080">
    <property type="entry name" value="CBS DOMAIN-CONTAINING PROTEIN CBSX3, MITOCHONDRIAL"/>
    <property type="match status" value="1"/>
</dbReference>
<evidence type="ECO:0000259" key="3">
    <source>
        <dbReference type="PROSITE" id="PS51371"/>
    </source>
</evidence>
<dbReference type="SMART" id="SM00116">
    <property type="entry name" value="CBS"/>
    <property type="match status" value="2"/>
</dbReference>
<dbReference type="InterPro" id="IPR000644">
    <property type="entry name" value="CBS_dom"/>
</dbReference>
<dbReference type="CDD" id="cd04586">
    <property type="entry name" value="CBS_pair_BON_assoc"/>
    <property type="match status" value="1"/>
</dbReference>
<sequence length="154" mass="17059">MASVKDVMTKEAVTIKPDTSVEDTAKLLLQHHFSGVPVVDDEGVLQGVVSEGDIIKRASHIQSPAVLEFLGGLIYLDSPKKYMEELKQAMSLTIGDLMKTEVITAHPDDSIEQIATKMLSKNIKRFPVVDEEGKVIGIISRRDIMKHLYQAEDL</sequence>
<accession>D6XYS7</accession>
<organism evidence="4 5">
    <name type="scientific">Bacillus selenitireducens (strain ATCC 700615 / DSM 15326 / MLS10)</name>
    <dbReference type="NCBI Taxonomy" id="439292"/>
    <lineage>
        <taxon>Bacteria</taxon>
        <taxon>Bacillati</taxon>
        <taxon>Bacillota</taxon>
        <taxon>Bacilli</taxon>
        <taxon>Bacillales</taxon>
        <taxon>Bacillaceae</taxon>
        <taxon>Salisediminibacterium</taxon>
    </lineage>
</organism>
<feature type="domain" description="CBS" evidence="3">
    <location>
        <begin position="98"/>
        <end position="154"/>
    </location>
</feature>
<proteinExistence type="predicted"/>
<dbReference type="PROSITE" id="PS51371">
    <property type="entry name" value="CBS"/>
    <property type="match status" value="2"/>
</dbReference>
<keyword evidence="5" id="KW-1185">Reference proteome</keyword>
<dbReference type="Proteomes" id="UP000000271">
    <property type="component" value="Chromosome"/>
</dbReference>
<name>D6XYS7_BACIE</name>
<evidence type="ECO:0000256" key="2">
    <source>
        <dbReference type="PROSITE-ProRule" id="PRU00703"/>
    </source>
</evidence>
<gene>
    <name evidence="4" type="ordered locus">Bsel_0701</name>
</gene>
<dbReference type="EMBL" id="CP001791">
    <property type="protein sequence ID" value="ADH98235.1"/>
    <property type="molecule type" value="Genomic_DNA"/>
</dbReference>
<keyword evidence="1 2" id="KW-0129">CBS domain</keyword>
<dbReference type="STRING" id="439292.Bsel_0701"/>
<dbReference type="AlphaFoldDB" id="D6XYS7"/>
<evidence type="ECO:0000313" key="5">
    <source>
        <dbReference type="Proteomes" id="UP000000271"/>
    </source>
</evidence>
<dbReference type="RefSeq" id="WP_013171664.1">
    <property type="nucleotide sequence ID" value="NC_014219.1"/>
</dbReference>
<dbReference type="InterPro" id="IPR051257">
    <property type="entry name" value="Diverse_CBS-Domain"/>
</dbReference>
<feature type="domain" description="CBS" evidence="3">
    <location>
        <begin position="8"/>
        <end position="66"/>
    </location>
</feature>
<reference evidence="4" key="1">
    <citation type="submission" date="2009-10" db="EMBL/GenBank/DDBJ databases">
        <title>Complete sequence of Bacillus selenitireducens MLS10.</title>
        <authorList>
            <consortium name="US DOE Joint Genome Institute"/>
            <person name="Lucas S."/>
            <person name="Copeland A."/>
            <person name="Lapidus A."/>
            <person name="Glavina del Rio T."/>
            <person name="Dalin E."/>
            <person name="Tice H."/>
            <person name="Bruce D."/>
            <person name="Goodwin L."/>
            <person name="Pitluck S."/>
            <person name="Sims D."/>
            <person name="Brettin T."/>
            <person name="Detter J.C."/>
            <person name="Han C."/>
            <person name="Larimer F."/>
            <person name="Land M."/>
            <person name="Hauser L."/>
            <person name="Kyrpides N."/>
            <person name="Ovchinnikova G."/>
            <person name="Stolz J."/>
        </authorList>
    </citation>
    <scope>NUCLEOTIDE SEQUENCE [LARGE SCALE GENOMIC DNA]</scope>
    <source>
        <strain evidence="4">MLS10</strain>
    </source>
</reference>
<evidence type="ECO:0000313" key="4">
    <source>
        <dbReference type="EMBL" id="ADH98235.1"/>
    </source>
</evidence>
<dbReference type="HOGENOM" id="CLU_040681_9_0_9"/>
<protein>
    <submittedName>
        <fullName evidence="4">CBS domain containing membrane protein</fullName>
    </submittedName>
</protein>
<dbReference type="eggNOG" id="COG3448">
    <property type="taxonomic scope" value="Bacteria"/>
</dbReference>
<dbReference type="Gene3D" id="3.10.580.10">
    <property type="entry name" value="CBS-domain"/>
    <property type="match status" value="1"/>
</dbReference>
<dbReference type="Pfam" id="PF00571">
    <property type="entry name" value="CBS"/>
    <property type="match status" value="2"/>
</dbReference>
<dbReference type="SUPFAM" id="SSF54631">
    <property type="entry name" value="CBS-domain pair"/>
    <property type="match status" value="1"/>
</dbReference>
<dbReference type="InterPro" id="IPR046342">
    <property type="entry name" value="CBS_dom_sf"/>
</dbReference>
<evidence type="ECO:0000256" key="1">
    <source>
        <dbReference type="ARBA" id="ARBA00023122"/>
    </source>
</evidence>
<dbReference type="PANTHER" id="PTHR43080:SF2">
    <property type="entry name" value="CBS DOMAIN-CONTAINING PROTEIN"/>
    <property type="match status" value="1"/>
</dbReference>